<accession>A0A9N9DEN1</accession>
<evidence type="ECO:0000256" key="1">
    <source>
        <dbReference type="SAM" id="MobiDB-lite"/>
    </source>
</evidence>
<proteinExistence type="predicted"/>
<organism evidence="2 3">
    <name type="scientific">Paraglomus brasilianum</name>
    <dbReference type="NCBI Taxonomy" id="144538"/>
    <lineage>
        <taxon>Eukaryota</taxon>
        <taxon>Fungi</taxon>
        <taxon>Fungi incertae sedis</taxon>
        <taxon>Mucoromycota</taxon>
        <taxon>Glomeromycotina</taxon>
        <taxon>Glomeromycetes</taxon>
        <taxon>Paraglomerales</taxon>
        <taxon>Paraglomeraceae</taxon>
        <taxon>Paraglomus</taxon>
    </lineage>
</organism>
<gene>
    <name evidence="2" type="ORF">PBRASI_LOCUS9323</name>
</gene>
<comment type="caution">
    <text evidence="2">The sequence shown here is derived from an EMBL/GenBank/DDBJ whole genome shotgun (WGS) entry which is preliminary data.</text>
</comment>
<dbReference type="EMBL" id="CAJVPI010001970">
    <property type="protein sequence ID" value="CAG8632347.1"/>
    <property type="molecule type" value="Genomic_DNA"/>
</dbReference>
<protein>
    <submittedName>
        <fullName evidence="2">8858_t:CDS:1</fullName>
    </submittedName>
</protein>
<feature type="compositionally biased region" description="Low complexity" evidence="1">
    <location>
        <begin position="40"/>
        <end position="52"/>
    </location>
</feature>
<evidence type="ECO:0000313" key="2">
    <source>
        <dbReference type="EMBL" id="CAG8632347.1"/>
    </source>
</evidence>
<name>A0A9N9DEN1_9GLOM</name>
<dbReference type="AlphaFoldDB" id="A0A9N9DEN1"/>
<reference evidence="2" key="1">
    <citation type="submission" date="2021-06" db="EMBL/GenBank/DDBJ databases">
        <authorList>
            <person name="Kallberg Y."/>
            <person name="Tangrot J."/>
            <person name="Rosling A."/>
        </authorList>
    </citation>
    <scope>NUCLEOTIDE SEQUENCE</scope>
    <source>
        <strain evidence="2">BR232B</strain>
    </source>
</reference>
<keyword evidence="3" id="KW-1185">Reference proteome</keyword>
<feature type="region of interest" description="Disordered" evidence="1">
    <location>
        <begin position="31"/>
        <end position="52"/>
    </location>
</feature>
<evidence type="ECO:0000313" key="3">
    <source>
        <dbReference type="Proteomes" id="UP000789739"/>
    </source>
</evidence>
<sequence length="95" mass="10431">MSDVGEQADGSKILQGKSFAREFLQTKYLQDRHTSSSIDPSQASTTPGAAPAAATEAVLVHSVSITMPDTTVTVERYMSCWKSRFPGYKHWGTEY</sequence>
<dbReference type="Proteomes" id="UP000789739">
    <property type="component" value="Unassembled WGS sequence"/>
</dbReference>